<name>A0A401YQH7_9ACTN</name>
<dbReference type="AlphaFoldDB" id="A0A401YQH7"/>
<organism evidence="1 2">
    <name type="scientific">Embleya hyalina</name>
    <dbReference type="NCBI Taxonomy" id="516124"/>
    <lineage>
        <taxon>Bacteria</taxon>
        <taxon>Bacillati</taxon>
        <taxon>Actinomycetota</taxon>
        <taxon>Actinomycetes</taxon>
        <taxon>Kitasatosporales</taxon>
        <taxon>Streptomycetaceae</taxon>
        <taxon>Embleya</taxon>
    </lineage>
</organism>
<evidence type="ECO:0000313" key="1">
    <source>
        <dbReference type="EMBL" id="GCD96874.1"/>
    </source>
</evidence>
<keyword evidence="2" id="KW-1185">Reference proteome</keyword>
<dbReference type="OrthoDB" id="506201at2"/>
<dbReference type="RefSeq" id="WP_126638903.1">
    <property type="nucleotide sequence ID" value="NZ_BIFH01000022.1"/>
</dbReference>
<comment type="caution">
    <text evidence="1">The sequence shown here is derived from an EMBL/GenBank/DDBJ whole genome shotgun (WGS) entry which is preliminary data.</text>
</comment>
<protein>
    <submittedName>
        <fullName evidence="1">Uncharacterized protein</fullName>
    </submittedName>
</protein>
<sequence length="296" mass="33145">MANVRGALVAMLAREFGEGVDTEDPVLHDGRLVGHFALRAVEWLLDTGGFGADDARYTRLWERLGARATLDTLASAHRRHERAWLSDADVVWPLPPGTYVELIQEALGSDLANLPMAIEPPPPGRAAVRFAAPFDENIARSIAARTDFEGHLDPRSWVIQRCIGHDPRAPDPTDTLDRFVAHWSYRRSVLSPWVEVNRSDAVDHLVRLQRTSLLYTRPPGRRPSADVARARVELFLACFGDDTRFFTNGPWYGSRRSEADRDFRSPDFGITDATVDSGVVMIDARVAGLWWHAEQV</sequence>
<dbReference type="EMBL" id="BIFH01000022">
    <property type="protein sequence ID" value="GCD96874.1"/>
    <property type="molecule type" value="Genomic_DNA"/>
</dbReference>
<evidence type="ECO:0000313" key="2">
    <source>
        <dbReference type="Proteomes" id="UP000286931"/>
    </source>
</evidence>
<accession>A0A401YQH7</accession>
<dbReference type="Proteomes" id="UP000286931">
    <property type="component" value="Unassembled WGS sequence"/>
</dbReference>
<gene>
    <name evidence="1" type="ORF">EHYA_04561</name>
</gene>
<reference evidence="1 2" key="1">
    <citation type="submission" date="2018-12" db="EMBL/GenBank/DDBJ databases">
        <title>Draft genome sequence of Embleya hyalina NBRC 13850T.</title>
        <authorList>
            <person name="Komaki H."/>
            <person name="Hosoyama A."/>
            <person name="Kimura A."/>
            <person name="Ichikawa N."/>
            <person name="Tamura T."/>
        </authorList>
    </citation>
    <scope>NUCLEOTIDE SEQUENCE [LARGE SCALE GENOMIC DNA]</scope>
    <source>
        <strain evidence="1 2">NBRC 13850</strain>
    </source>
</reference>
<proteinExistence type="predicted"/>